<keyword evidence="3 6" id="KW-0812">Transmembrane</keyword>
<evidence type="ECO:0000256" key="1">
    <source>
        <dbReference type="ARBA" id="ARBA00004141"/>
    </source>
</evidence>
<dbReference type="PANTHER" id="PTHR19139:SF199">
    <property type="entry name" value="MIP17260P"/>
    <property type="match status" value="1"/>
</dbReference>
<feature type="transmembrane region" description="Helical" evidence="7">
    <location>
        <begin position="6"/>
        <end position="25"/>
    </location>
</feature>
<evidence type="ECO:0000256" key="4">
    <source>
        <dbReference type="ARBA" id="ARBA00022989"/>
    </source>
</evidence>
<keyword evidence="9" id="KW-1185">Reference proteome</keyword>
<dbReference type="InterPro" id="IPR000425">
    <property type="entry name" value="MIP"/>
</dbReference>
<feature type="transmembrane region" description="Helical" evidence="7">
    <location>
        <begin position="32"/>
        <end position="52"/>
    </location>
</feature>
<feature type="transmembrane region" description="Helical" evidence="7">
    <location>
        <begin position="80"/>
        <end position="101"/>
    </location>
</feature>
<keyword evidence="6" id="KW-0813">Transport</keyword>
<evidence type="ECO:0000256" key="7">
    <source>
        <dbReference type="SAM" id="Phobius"/>
    </source>
</evidence>
<gene>
    <name evidence="8" type="ORF">I5U13_11700</name>
</gene>
<evidence type="ECO:0000256" key="6">
    <source>
        <dbReference type="RuleBase" id="RU000477"/>
    </source>
</evidence>
<protein>
    <submittedName>
        <fullName evidence="8">Aquaporin</fullName>
    </submittedName>
</protein>
<comment type="caution">
    <text evidence="8">The sequence shown here is derived from an EMBL/GenBank/DDBJ whole genome shotgun (WGS) entry which is preliminary data.</text>
</comment>
<evidence type="ECO:0000256" key="3">
    <source>
        <dbReference type="ARBA" id="ARBA00022692"/>
    </source>
</evidence>
<keyword evidence="4 7" id="KW-1133">Transmembrane helix</keyword>
<feature type="transmembrane region" description="Helical" evidence="7">
    <location>
        <begin position="183"/>
        <end position="202"/>
    </location>
</feature>
<dbReference type="PRINTS" id="PR00783">
    <property type="entry name" value="MINTRINSICP"/>
</dbReference>
<dbReference type="Gene3D" id="1.20.1080.10">
    <property type="entry name" value="Glycerol uptake facilitator protein"/>
    <property type="match status" value="1"/>
</dbReference>
<dbReference type="SUPFAM" id="SSF81338">
    <property type="entry name" value="Aquaporin-like"/>
    <property type="match status" value="1"/>
</dbReference>
<name>A0ABS0MFI3_SERRU</name>
<comment type="subcellular location">
    <subcellularLocation>
        <location evidence="1">Membrane</location>
        <topology evidence="1">Multi-pass membrane protein</topology>
    </subcellularLocation>
</comment>
<reference evidence="8 9" key="1">
    <citation type="submission" date="2020-11" db="EMBL/GenBank/DDBJ databases">
        <title>Enhanced detection system for hospital associated transmission using whole genome sequencing surveillance.</title>
        <authorList>
            <person name="Harrison L.H."/>
            <person name="Van Tyne D."/>
            <person name="Marsh J.W."/>
            <person name="Griffith M.P."/>
            <person name="Snyder D.J."/>
            <person name="Cooper V.S."/>
            <person name="Mustapha M."/>
        </authorList>
    </citation>
    <scope>NUCLEOTIDE SEQUENCE [LARGE SCALE GENOMIC DNA]</scope>
    <source>
        <strain evidence="8 9">SER00230</strain>
    </source>
</reference>
<organism evidence="8 9">
    <name type="scientific">Serratia rubidaea</name>
    <name type="common">Serratia marinorubra</name>
    <dbReference type="NCBI Taxonomy" id="61652"/>
    <lineage>
        <taxon>Bacteria</taxon>
        <taxon>Pseudomonadati</taxon>
        <taxon>Pseudomonadota</taxon>
        <taxon>Gammaproteobacteria</taxon>
        <taxon>Enterobacterales</taxon>
        <taxon>Yersiniaceae</taxon>
        <taxon>Serratia</taxon>
    </lineage>
</organism>
<sequence>MSRGFISELVGVFTLVFIGVGAIIVNQITHDIGNFGIALAFGLSVTFIISSISKTSGAHLNPIITFSLCATGKCSSQCAFYYITAQIIGACIASAVLYLVFGDLLQSGVTVVAQNLSLSKGFILEVIMSFFLVLTVLHTANAAVIGIIVFLNAFIGGSLTGASMNPARSFGPALISNHWDSQWLYWLAPLGGALLAIALHVFTRKPSS</sequence>
<keyword evidence="5 7" id="KW-0472">Membrane</keyword>
<dbReference type="InterPro" id="IPR023271">
    <property type="entry name" value="Aquaporin-like"/>
</dbReference>
<proteinExistence type="inferred from homology"/>
<feature type="transmembrane region" description="Helical" evidence="7">
    <location>
        <begin position="122"/>
        <end position="155"/>
    </location>
</feature>
<evidence type="ECO:0000256" key="2">
    <source>
        <dbReference type="ARBA" id="ARBA00006175"/>
    </source>
</evidence>
<dbReference type="InterPro" id="IPR034294">
    <property type="entry name" value="Aquaporin_transptr"/>
</dbReference>
<dbReference type="PANTHER" id="PTHR19139">
    <property type="entry name" value="AQUAPORIN TRANSPORTER"/>
    <property type="match status" value="1"/>
</dbReference>
<dbReference type="Proteomes" id="UP000624159">
    <property type="component" value="Unassembled WGS sequence"/>
</dbReference>
<dbReference type="EMBL" id="JADULK010000005">
    <property type="protein sequence ID" value="MBH1930319.1"/>
    <property type="molecule type" value="Genomic_DNA"/>
</dbReference>
<evidence type="ECO:0000313" key="9">
    <source>
        <dbReference type="Proteomes" id="UP000624159"/>
    </source>
</evidence>
<evidence type="ECO:0000313" key="8">
    <source>
        <dbReference type="EMBL" id="MBH1930319.1"/>
    </source>
</evidence>
<comment type="similarity">
    <text evidence="2 6">Belongs to the MIP/aquaporin (TC 1.A.8) family.</text>
</comment>
<evidence type="ECO:0000256" key="5">
    <source>
        <dbReference type="ARBA" id="ARBA00023136"/>
    </source>
</evidence>
<dbReference type="Pfam" id="PF00230">
    <property type="entry name" value="MIP"/>
    <property type="match status" value="1"/>
</dbReference>
<accession>A0ABS0MFI3</accession>